<reference evidence="11 12" key="1">
    <citation type="submission" date="2018-06" db="EMBL/GenBank/DDBJ databases">
        <authorList>
            <consortium name="Pathogen Informatics"/>
            <person name="Doyle S."/>
        </authorList>
    </citation>
    <scope>NUCLEOTIDE SEQUENCE [LARGE SCALE GENOMIC DNA]</scope>
    <source>
        <strain evidence="11 12">NCTC10571</strain>
    </source>
</reference>
<dbReference type="GO" id="GO:0006744">
    <property type="term" value="P:ubiquinone biosynthetic process"/>
    <property type="evidence" value="ECO:0007669"/>
    <property type="project" value="TreeGrafter"/>
</dbReference>
<dbReference type="NCBIfam" id="TIGR01475">
    <property type="entry name" value="ubiA_other"/>
    <property type="match status" value="1"/>
</dbReference>
<dbReference type="EC" id="2.5.1.39" evidence="9"/>
<dbReference type="FunFam" id="1.20.120.1780:FF:000001">
    <property type="entry name" value="4-hydroxybenzoate octaprenyltransferase"/>
    <property type="match status" value="1"/>
</dbReference>
<feature type="transmembrane region" description="Helical" evidence="10">
    <location>
        <begin position="40"/>
        <end position="61"/>
    </location>
</feature>
<dbReference type="InterPro" id="IPR000537">
    <property type="entry name" value="UbiA_prenyltransferase"/>
</dbReference>
<evidence type="ECO:0000256" key="9">
    <source>
        <dbReference type="ARBA" id="ARBA00034524"/>
    </source>
</evidence>
<dbReference type="Pfam" id="PF01040">
    <property type="entry name" value="UbiA"/>
    <property type="match status" value="1"/>
</dbReference>
<evidence type="ECO:0000256" key="3">
    <source>
        <dbReference type="ARBA" id="ARBA00005985"/>
    </source>
</evidence>
<dbReference type="PANTHER" id="PTHR11048">
    <property type="entry name" value="PRENYLTRANSFERASES"/>
    <property type="match status" value="1"/>
</dbReference>
<feature type="transmembrane region" description="Helical" evidence="10">
    <location>
        <begin position="229"/>
        <end position="249"/>
    </location>
</feature>
<feature type="transmembrane region" description="Helical" evidence="10">
    <location>
        <begin position="108"/>
        <end position="125"/>
    </location>
</feature>
<feature type="transmembrane region" description="Helical" evidence="10">
    <location>
        <begin position="261"/>
        <end position="281"/>
    </location>
</feature>
<evidence type="ECO:0000256" key="1">
    <source>
        <dbReference type="ARBA" id="ARBA00001946"/>
    </source>
</evidence>
<feature type="transmembrane region" description="Helical" evidence="10">
    <location>
        <begin position="12"/>
        <end position="34"/>
    </location>
</feature>
<dbReference type="InterPro" id="IPR039653">
    <property type="entry name" value="Prenyltransferase"/>
</dbReference>
<dbReference type="FunFam" id="1.10.357.140:FF:000008">
    <property type="entry name" value="4-hydroxybenzoate octaprenyltransferase"/>
    <property type="match status" value="1"/>
</dbReference>
<evidence type="ECO:0000256" key="7">
    <source>
        <dbReference type="ARBA" id="ARBA00022989"/>
    </source>
</evidence>
<evidence type="ECO:0000256" key="5">
    <source>
        <dbReference type="ARBA" id="ARBA00022679"/>
    </source>
</evidence>
<dbReference type="InterPro" id="IPR044878">
    <property type="entry name" value="UbiA_sf"/>
</dbReference>
<comment type="subcellular location">
    <subcellularLocation>
        <location evidence="2">Membrane</location>
        <topology evidence="2">Multi-pass membrane protein</topology>
    </subcellularLocation>
</comment>
<dbReference type="EMBL" id="UGPP01000001">
    <property type="protein sequence ID" value="STY70496.1"/>
    <property type="molecule type" value="Genomic_DNA"/>
</dbReference>
<dbReference type="RefSeq" id="WP_008538652.1">
    <property type="nucleotide sequence ID" value="NZ_UGPP01000001.1"/>
</dbReference>
<comment type="similarity">
    <text evidence="3">Belongs to the UbiA prenyltransferase family.</text>
</comment>
<keyword evidence="4" id="KW-0997">Cell inner membrane</keyword>
<dbReference type="PANTHER" id="PTHR11048:SF28">
    <property type="entry name" value="4-HYDROXYBENZOATE POLYPRENYLTRANSFERASE, MITOCHONDRIAL"/>
    <property type="match status" value="1"/>
</dbReference>
<evidence type="ECO:0000256" key="10">
    <source>
        <dbReference type="SAM" id="Phobius"/>
    </source>
</evidence>
<name>A0A378NRJ8_9FIRM</name>
<evidence type="ECO:0000256" key="2">
    <source>
        <dbReference type="ARBA" id="ARBA00004141"/>
    </source>
</evidence>
<keyword evidence="7 10" id="KW-1133">Transmembrane helix</keyword>
<organism evidence="11 12">
    <name type="scientific">Megamonas hypermegale</name>
    <dbReference type="NCBI Taxonomy" id="158847"/>
    <lineage>
        <taxon>Bacteria</taxon>
        <taxon>Bacillati</taxon>
        <taxon>Bacillota</taxon>
        <taxon>Negativicutes</taxon>
        <taxon>Selenomonadales</taxon>
        <taxon>Selenomonadaceae</taxon>
        <taxon>Megamonas</taxon>
    </lineage>
</organism>
<dbReference type="Proteomes" id="UP000255234">
    <property type="component" value="Unassembled WGS sequence"/>
</dbReference>
<evidence type="ECO:0000313" key="12">
    <source>
        <dbReference type="Proteomes" id="UP000255234"/>
    </source>
</evidence>
<gene>
    <name evidence="11" type="primary">ubiA</name>
    <name evidence="11" type="ORF">NCTC10571_00634</name>
</gene>
<dbReference type="GeneID" id="62777964"/>
<dbReference type="GO" id="GO:0005886">
    <property type="term" value="C:plasma membrane"/>
    <property type="evidence" value="ECO:0007669"/>
    <property type="project" value="TreeGrafter"/>
</dbReference>
<evidence type="ECO:0000256" key="4">
    <source>
        <dbReference type="ARBA" id="ARBA00022519"/>
    </source>
</evidence>
<keyword evidence="4" id="KW-1003">Cell membrane</keyword>
<evidence type="ECO:0000256" key="6">
    <source>
        <dbReference type="ARBA" id="ARBA00022692"/>
    </source>
</evidence>
<protein>
    <recommendedName>
        <fullName evidence="9">4-hydroxybenzoate polyprenyltransferase</fullName>
        <ecNumber evidence="9">2.5.1.39</ecNumber>
    </recommendedName>
</protein>
<feature type="transmembrane region" description="Helical" evidence="10">
    <location>
        <begin position="132"/>
        <end position="152"/>
    </location>
</feature>
<proteinExistence type="inferred from homology"/>
<dbReference type="AlphaFoldDB" id="A0A378NRJ8"/>
<keyword evidence="8 10" id="KW-0472">Membrane</keyword>
<dbReference type="Gene3D" id="1.20.120.1780">
    <property type="entry name" value="UbiA prenyltransferase"/>
    <property type="match status" value="1"/>
</dbReference>
<feature type="transmembrane region" description="Helical" evidence="10">
    <location>
        <begin position="81"/>
        <end position="102"/>
    </location>
</feature>
<dbReference type="STRING" id="1122216.GCA_000423385_01870"/>
<dbReference type="GO" id="GO:0008412">
    <property type="term" value="F:4-hydroxybenzoate polyprenyltransferase activity"/>
    <property type="evidence" value="ECO:0007669"/>
    <property type="project" value="UniProtKB-EC"/>
</dbReference>
<accession>A0A378NRJ8</accession>
<feature type="transmembrane region" description="Helical" evidence="10">
    <location>
        <begin position="158"/>
        <end position="178"/>
    </location>
</feature>
<keyword evidence="5 11" id="KW-0808">Transferase</keyword>
<dbReference type="Gene3D" id="1.10.357.140">
    <property type="entry name" value="UbiA prenyltransferase"/>
    <property type="match status" value="1"/>
</dbReference>
<sequence length="282" mass="31511">MSKLSAHINNIALHHSVFALPFAYMGLFLAAKGIPTFHDFLWVTLAMIGARSSALAMDNLVDLKFDKQQNRMSKRPLVTGAIKPIEVIILIIVSLCIFLYSASQLAPICLKLTPICLFFLLFYPYTKRFTFLCHYFLGVALAMAPAGGYIAVTGELPFGIILLSGGVCLWIGSFDVIYGSQDRQFDLDHKLHSMATQFGVANAHKIAAFFHFISILCFIGAGIYFDLSFIYYIGVLIAILTLIYQHSLITPYDFSRLTQVYFMRNGIVSIVIFVFTLIDILS</sequence>
<evidence type="ECO:0000256" key="8">
    <source>
        <dbReference type="ARBA" id="ARBA00023136"/>
    </source>
</evidence>
<dbReference type="InterPro" id="IPR006371">
    <property type="entry name" value="Polyprenyltransferase_UbiA-li"/>
</dbReference>
<comment type="cofactor">
    <cofactor evidence="1">
        <name>Mg(2+)</name>
        <dbReference type="ChEBI" id="CHEBI:18420"/>
    </cofactor>
</comment>
<feature type="transmembrane region" description="Helical" evidence="10">
    <location>
        <begin position="199"/>
        <end position="223"/>
    </location>
</feature>
<dbReference type="CDD" id="cd13959">
    <property type="entry name" value="PT_UbiA_COQ2"/>
    <property type="match status" value="1"/>
</dbReference>
<keyword evidence="6 10" id="KW-0812">Transmembrane</keyword>
<evidence type="ECO:0000313" key="11">
    <source>
        <dbReference type="EMBL" id="STY70496.1"/>
    </source>
</evidence>